<reference evidence="2" key="2">
    <citation type="submission" date="2025-09" db="UniProtKB">
        <authorList>
            <consortium name="Ensembl"/>
        </authorList>
    </citation>
    <scope>IDENTIFICATION</scope>
</reference>
<dbReference type="Ensembl" id="ENSXCOT00000018718.1">
    <property type="protein sequence ID" value="ENSXCOP00000018486.1"/>
    <property type="gene ID" value="ENSXCOG00000013912.1"/>
</dbReference>
<proteinExistence type="predicted"/>
<evidence type="ECO:0000256" key="1">
    <source>
        <dbReference type="SAM" id="MobiDB-lite"/>
    </source>
</evidence>
<dbReference type="AlphaFoldDB" id="A0A3B5MB40"/>
<name>A0A3B5MB40_9TELE</name>
<dbReference type="Proteomes" id="UP000261380">
    <property type="component" value="Unplaced"/>
</dbReference>
<protein>
    <submittedName>
        <fullName evidence="2">Uncharacterized protein</fullName>
    </submittedName>
</protein>
<keyword evidence="3" id="KW-1185">Reference proteome</keyword>
<accession>A0A3B5MB40</accession>
<evidence type="ECO:0000313" key="3">
    <source>
        <dbReference type="Proteomes" id="UP000261380"/>
    </source>
</evidence>
<evidence type="ECO:0000313" key="2">
    <source>
        <dbReference type="Ensembl" id="ENSXCOP00000018486.1"/>
    </source>
</evidence>
<organism evidence="2 3">
    <name type="scientific">Xiphophorus couchianus</name>
    <name type="common">Monterrey platyfish</name>
    <dbReference type="NCBI Taxonomy" id="32473"/>
    <lineage>
        <taxon>Eukaryota</taxon>
        <taxon>Metazoa</taxon>
        <taxon>Chordata</taxon>
        <taxon>Craniata</taxon>
        <taxon>Vertebrata</taxon>
        <taxon>Euteleostomi</taxon>
        <taxon>Actinopterygii</taxon>
        <taxon>Neopterygii</taxon>
        <taxon>Teleostei</taxon>
        <taxon>Neoteleostei</taxon>
        <taxon>Acanthomorphata</taxon>
        <taxon>Ovalentaria</taxon>
        <taxon>Atherinomorphae</taxon>
        <taxon>Cyprinodontiformes</taxon>
        <taxon>Poeciliidae</taxon>
        <taxon>Poeciliinae</taxon>
        <taxon>Xiphophorus</taxon>
    </lineage>
</organism>
<sequence length="86" mass="9843">MLAISSTPFQERGQGPSSLSTSLQGTYMLQRDWTERRRLFTRFELSLSLSSRSRTSMTVSPNSWKAPTSAVWQNCHLQVTWGSLWC</sequence>
<feature type="region of interest" description="Disordered" evidence="1">
    <location>
        <begin position="1"/>
        <end position="23"/>
    </location>
</feature>
<reference evidence="2" key="1">
    <citation type="submission" date="2025-08" db="UniProtKB">
        <authorList>
            <consortium name="Ensembl"/>
        </authorList>
    </citation>
    <scope>IDENTIFICATION</scope>
</reference>